<keyword evidence="1" id="KW-1133">Transmembrane helix</keyword>
<dbReference type="EMBL" id="AHAF01000011">
    <property type="protein sequence ID" value="EKU78084.1"/>
    <property type="molecule type" value="Genomic_DNA"/>
</dbReference>
<dbReference type="HOGENOM" id="CLU_2921482_0_0_9"/>
<comment type="caution">
    <text evidence="2">The sequence shown here is derived from an EMBL/GenBank/DDBJ whole genome shotgun (WGS) entry which is preliminary data.</text>
</comment>
<evidence type="ECO:0000313" key="3">
    <source>
        <dbReference type="Proteomes" id="UP000009891"/>
    </source>
</evidence>
<keyword evidence="1" id="KW-0472">Membrane</keyword>
<protein>
    <submittedName>
        <fullName evidence="2">Uncharacterized protein</fullName>
    </submittedName>
</protein>
<evidence type="ECO:0000313" key="2">
    <source>
        <dbReference type="EMBL" id="EKU78084.1"/>
    </source>
</evidence>
<keyword evidence="1" id="KW-0812">Transmembrane</keyword>
<proteinExistence type="predicted"/>
<reference evidence="2 3" key="1">
    <citation type="submission" date="2012-09" db="EMBL/GenBank/DDBJ databases">
        <title>The Genome Sequence of Veillonella ratti ACS-216-V-COL6B.</title>
        <authorList>
            <consortium name="The Broad Institute Genome Sequencing Platform"/>
            <person name="Earl A."/>
            <person name="Ward D."/>
            <person name="Feldgarden M."/>
            <person name="Gevers D."/>
            <person name="Saerens B."/>
            <person name="Vaneechoutte M."/>
            <person name="Walker B."/>
            <person name="Young S.K."/>
            <person name="Zeng Q."/>
            <person name="Gargeya S."/>
            <person name="Fitzgerald M."/>
            <person name="Haas B."/>
            <person name="Abouelleil A."/>
            <person name="Alvarado L."/>
            <person name="Arachchi H.M."/>
            <person name="Berlin A."/>
            <person name="Chapman S.B."/>
            <person name="Goldberg J."/>
            <person name="Griggs A."/>
            <person name="Gujja S."/>
            <person name="Hansen M."/>
            <person name="Howarth C."/>
            <person name="Imamovic A."/>
            <person name="Larimer J."/>
            <person name="McCowen C."/>
            <person name="Montmayeur A."/>
            <person name="Murphy C."/>
            <person name="Neiman D."/>
            <person name="Pearson M."/>
            <person name="Priest M."/>
            <person name="Roberts A."/>
            <person name="Saif S."/>
            <person name="Shea T."/>
            <person name="Sisk P."/>
            <person name="Sykes S."/>
            <person name="Wortman J."/>
            <person name="Nusbaum C."/>
            <person name="Birren B."/>
        </authorList>
    </citation>
    <scope>NUCLEOTIDE SEQUENCE [LARGE SCALE GENOMIC DNA]</scope>
    <source>
        <strain evidence="2 3">ACS-216-V-Col6b</strain>
    </source>
</reference>
<name>K9D0J8_9FIRM</name>
<gene>
    <name evidence="2" type="ORF">HMPREF9282_01365</name>
</gene>
<dbReference type="AlphaFoldDB" id="K9D0J8"/>
<sequence length="61" mass="6881">MARGHPAMAALFHTRFQQGVLSWIVDLSGKVPTLTMISVLVHFYYSKLKVTQKDMGQLMSN</sequence>
<keyword evidence="3" id="KW-1185">Reference proteome</keyword>
<dbReference type="Proteomes" id="UP000009891">
    <property type="component" value="Unassembled WGS sequence"/>
</dbReference>
<evidence type="ECO:0000256" key="1">
    <source>
        <dbReference type="SAM" id="Phobius"/>
    </source>
</evidence>
<accession>K9D0J8</accession>
<organism evidence="2 3">
    <name type="scientific">Veillonella seminalis ACS-216-V-Col6b</name>
    <dbReference type="NCBI Taxonomy" id="883156"/>
    <lineage>
        <taxon>Bacteria</taxon>
        <taxon>Bacillati</taxon>
        <taxon>Bacillota</taxon>
        <taxon>Negativicutes</taxon>
        <taxon>Veillonellales</taxon>
        <taxon>Veillonellaceae</taxon>
        <taxon>Veillonella</taxon>
    </lineage>
</organism>
<feature type="transmembrane region" description="Helical" evidence="1">
    <location>
        <begin position="20"/>
        <end position="45"/>
    </location>
</feature>